<dbReference type="InterPro" id="IPR013766">
    <property type="entry name" value="Thioredoxin_domain"/>
</dbReference>
<dbReference type="GO" id="GO:0005737">
    <property type="term" value="C:cytoplasm"/>
    <property type="evidence" value="ECO:0007669"/>
    <property type="project" value="UniProtKB-ARBA"/>
</dbReference>
<dbReference type="SUPFAM" id="SSF49785">
    <property type="entry name" value="Galactose-binding domain-like"/>
    <property type="match status" value="1"/>
</dbReference>
<feature type="domain" description="PITH" evidence="5">
    <location>
        <begin position="143"/>
        <end position="345"/>
    </location>
</feature>
<proteinExistence type="inferred from homology"/>
<evidence type="ECO:0000259" key="5">
    <source>
        <dbReference type="PROSITE" id="PS51532"/>
    </source>
</evidence>
<organism evidence="6 7">
    <name type="scientific">Letharia lupina</name>
    <dbReference type="NCBI Taxonomy" id="560253"/>
    <lineage>
        <taxon>Eukaryota</taxon>
        <taxon>Fungi</taxon>
        <taxon>Dikarya</taxon>
        <taxon>Ascomycota</taxon>
        <taxon>Pezizomycotina</taxon>
        <taxon>Lecanoromycetes</taxon>
        <taxon>OSLEUM clade</taxon>
        <taxon>Lecanoromycetidae</taxon>
        <taxon>Lecanorales</taxon>
        <taxon>Lecanorineae</taxon>
        <taxon>Parmeliaceae</taxon>
        <taxon>Letharia</taxon>
    </lineage>
</organism>
<name>A0A8H6FGQ2_9LECA</name>
<evidence type="ECO:0008006" key="8">
    <source>
        <dbReference type="Google" id="ProtNLM"/>
    </source>
</evidence>
<evidence type="ECO:0000313" key="7">
    <source>
        <dbReference type="Proteomes" id="UP000593566"/>
    </source>
</evidence>
<evidence type="ECO:0000256" key="2">
    <source>
        <dbReference type="ARBA" id="ARBA00023157"/>
    </source>
</evidence>
<dbReference type="InterPro" id="IPR036249">
    <property type="entry name" value="Thioredoxin-like_sf"/>
</dbReference>
<dbReference type="InterPro" id="IPR008979">
    <property type="entry name" value="Galactose-bd-like_sf"/>
</dbReference>
<dbReference type="EMBL" id="JACCJB010000005">
    <property type="protein sequence ID" value="KAF6227209.1"/>
    <property type="molecule type" value="Genomic_DNA"/>
</dbReference>
<accession>A0A8H6FGQ2</accession>
<dbReference type="PROSITE" id="PS51532">
    <property type="entry name" value="PITH"/>
    <property type="match status" value="1"/>
</dbReference>
<dbReference type="InterPro" id="IPR017937">
    <property type="entry name" value="Thioredoxin_CS"/>
</dbReference>
<dbReference type="InterPro" id="IPR010400">
    <property type="entry name" value="PITH_dom"/>
</dbReference>
<reference evidence="6 7" key="1">
    <citation type="journal article" date="2020" name="Genomics">
        <title>Complete, high-quality genomes from long-read metagenomic sequencing of two wolf lichen thalli reveals enigmatic genome architecture.</title>
        <authorList>
            <person name="McKenzie S.K."/>
            <person name="Walston R.F."/>
            <person name="Allen J.L."/>
        </authorList>
    </citation>
    <scope>NUCLEOTIDE SEQUENCE [LARGE SCALE GENOMIC DNA]</scope>
    <source>
        <strain evidence="6">WasteWater1</strain>
    </source>
</reference>
<sequence>MTVLFAEAYSTKMSKTVHIGSKSQFDSLLRSSKIVVTDFYADWCGPCKQIAPIYEQLSAQLSRPNKITFAKVDTEQQREVAQRYGVTALPTFIIFKNTEIVESIKGADPRKLQAVVKKLSAEADSDGANGFGEASSSGSASWTAASLPKGYSDVTDQVDVRGLDLLNSASECGTARTLFDNSKPSALDSGKGKGKGPSNEEEDKKDWVESDTDEQLMLYVPFMSTLKVHTLHITSLPAKDDDEPPMRPKTIQLYSNRAHVLGFDEAEDLPATQAITLSPRDWDEKTGTAKVELRFVKFQNITSLVVFIVDGEGSGDKVRIDRMRIVGETGEKRDLGKLEKVGEHD</sequence>
<dbReference type="RefSeq" id="XP_037155517.1">
    <property type="nucleotide sequence ID" value="XM_037299516.1"/>
</dbReference>
<dbReference type="Gene3D" id="2.60.120.470">
    <property type="entry name" value="PITH domain"/>
    <property type="match status" value="1"/>
</dbReference>
<evidence type="ECO:0000259" key="4">
    <source>
        <dbReference type="PROSITE" id="PS51352"/>
    </source>
</evidence>
<evidence type="ECO:0000256" key="3">
    <source>
        <dbReference type="SAM" id="MobiDB-lite"/>
    </source>
</evidence>
<dbReference type="Pfam" id="PF00085">
    <property type="entry name" value="Thioredoxin"/>
    <property type="match status" value="1"/>
</dbReference>
<evidence type="ECO:0000256" key="1">
    <source>
        <dbReference type="ARBA" id="ARBA00008987"/>
    </source>
</evidence>
<dbReference type="PANTHER" id="PTHR46115">
    <property type="entry name" value="THIOREDOXIN-LIKE PROTEIN 1"/>
    <property type="match status" value="1"/>
</dbReference>
<feature type="region of interest" description="Disordered" evidence="3">
    <location>
        <begin position="177"/>
        <end position="209"/>
    </location>
</feature>
<keyword evidence="7" id="KW-1185">Reference proteome</keyword>
<dbReference type="PRINTS" id="PR00421">
    <property type="entry name" value="THIOREDOXIN"/>
</dbReference>
<dbReference type="Gene3D" id="3.40.30.10">
    <property type="entry name" value="Glutaredoxin"/>
    <property type="match status" value="1"/>
</dbReference>
<dbReference type="Proteomes" id="UP000593566">
    <property type="component" value="Unassembled WGS sequence"/>
</dbReference>
<dbReference type="Pfam" id="PF06201">
    <property type="entry name" value="PITH"/>
    <property type="match status" value="1"/>
</dbReference>
<dbReference type="AlphaFoldDB" id="A0A8H6FGQ2"/>
<dbReference type="PROSITE" id="PS51352">
    <property type="entry name" value="THIOREDOXIN_2"/>
    <property type="match status" value="1"/>
</dbReference>
<feature type="domain" description="Thioredoxin" evidence="4">
    <location>
        <begin position="2"/>
        <end position="121"/>
    </location>
</feature>
<dbReference type="CDD" id="cd02947">
    <property type="entry name" value="TRX_family"/>
    <property type="match status" value="1"/>
</dbReference>
<dbReference type="InterPro" id="IPR037047">
    <property type="entry name" value="PITH_dom_sf"/>
</dbReference>
<dbReference type="PROSITE" id="PS00194">
    <property type="entry name" value="THIOREDOXIN_1"/>
    <property type="match status" value="1"/>
</dbReference>
<dbReference type="GeneID" id="59337046"/>
<keyword evidence="2" id="KW-1015">Disulfide bond</keyword>
<dbReference type="SUPFAM" id="SSF52833">
    <property type="entry name" value="Thioredoxin-like"/>
    <property type="match status" value="1"/>
</dbReference>
<evidence type="ECO:0000313" key="6">
    <source>
        <dbReference type="EMBL" id="KAF6227209.1"/>
    </source>
</evidence>
<comment type="caution">
    <text evidence="6">The sequence shown here is derived from an EMBL/GenBank/DDBJ whole genome shotgun (WGS) entry which is preliminary data.</text>
</comment>
<gene>
    <name evidence="6" type="ORF">HO133_008651</name>
</gene>
<protein>
    <recommendedName>
        <fullName evidence="8">Thioredoxin</fullName>
    </recommendedName>
</protein>
<comment type="similarity">
    <text evidence="1">Belongs to the thioredoxin family.</text>
</comment>